<feature type="region of interest" description="Disordered" evidence="8">
    <location>
        <begin position="270"/>
        <end position="317"/>
    </location>
</feature>
<evidence type="ECO:0000256" key="8">
    <source>
        <dbReference type="SAM" id="MobiDB-lite"/>
    </source>
</evidence>
<evidence type="ECO:0000259" key="10">
    <source>
        <dbReference type="Pfam" id="PF03941"/>
    </source>
</evidence>
<sequence length="437" mass="48931">MIVEEGREAASREEGQIFEEATWNENAFPSISPILFCVFVFVLVSVFCTSLILTYYPIQAQIVGIPETVEVPLQDQPQHDVLPEPVLVKVESEETAVKDMMKNNVEPEEVHSAETASSRGGSEIEVRSSQNAVTVRTDPVSVILHTHRTGDVQLDSESYIREFHSDSDTDDEEKPHRPVPEWSKTPNLTAALGKQLAQEINHDEVFKGVGRLKKKPSLGSFVISARLPRCSADWTCSPLPLGTCKSAWPATEEIAGENEENFDQMVPVTESATGSATGSTDGKHQKPFQLFQREESSKTATGKQTDRPLQQQEVPSRCVTPEEVSDEAAIVQVEAIHGFFVKKRSCPFYLLKDRRYADPLETQWNAACELPDSAATAVNRFRVGHGRYKLRKWLCTLNEEGRLVRKACQAGVWKNEMDQLKKEACPCKKQRTHGKRH</sequence>
<evidence type="ECO:0000256" key="4">
    <source>
        <dbReference type="ARBA" id="ARBA00022490"/>
    </source>
</evidence>
<keyword evidence="6" id="KW-0206">Cytoskeleton</keyword>
<gene>
    <name evidence="11" type="primary">RvY_01902</name>
    <name evidence="11" type="synonym">RvY_01902.1</name>
    <name evidence="11" type="ORF">RvY_01902-1</name>
</gene>
<reference evidence="11 12" key="1">
    <citation type="journal article" date="2016" name="Nat. Commun.">
        <title>Extremotolerant tardigrade genome and improved radiotolerance of human cultured cells by tardigrade-unique protein.</title>
        <authorList>
            <person name="Hashimoto T."/>
            <person name="Horikawa D.D."/>
            <person name="Saito Y."/>
            <person name="Kuwahara H."/>
            <person name="Kozuka-Hata H."/>
            <person name="Shin-I T."/>
            <person name="Minakuchi Y."/>
            <person name="Ohishi K."/>
            <person name="Motoyama A."/>
            <person name="Aizu T."/>
            <person name="Enomoto A."/>
            <person name="Kondo K."/>
            <person name="Tanaka S."/>
            <person name="Hara Y."/>
            <person name="Koshikawa S."/>
            <person name="Sagara H."/>
            <person name="Miura T."/>
            <person name="Yokobori S."/>
            <person name="Miyagawa K."/>
            <person name="Suzuki Y."/>
            <person name="Kubo T."/>
            <person name="Oyama M."/>
            <person name="Kohara Y."/>
            <person name="Fujiyama A."/>
            <person name="Arakawa K."/>
            <person name="Katayama T."/>
            <person name="Toyoda A."/>
            <person name="Kunieda T."/>
        </authorList>
    </citation>
    <scope>NUCLEOTIDE SEQUENCE [LARGE SCALE GENOMIC DNA]</scope>
    <source>
        <strain evidence="11 12">YOKOZUNA-1</strain>
    </source>
</reference>
<dbReference type="PANTHER" id="PTHR13142:SF1">
    <property type="entry name" value="INNER CENTROMERE PROTEIN"/>
    <property type="match status" value="1"/>
</dbReference>
<feature type="compositionally biased region" description="Basic and acidic residues" evidence="8">
    <location>
        <begin position="164"/>
        <end position="179"/>
    </location>
</feature>
<dbReference type="GO" id="GO:0007059">
    <property type="term" value="P:chromosome segregation"/>
    <property type="evidence" value="ECO:0007669"/>
    <property type="project" value="UniProtKB-KW"/>
</dbReference>
<organism evidence="11 12">
    <name type="scientific">Ramazzottius varieornatus</name>
    <name type="common">Water bear</name>
    <name type="synonym">Tardigrade</name>
    <dbReference type="NCBI Taxonomy" id="947166"/>
    <lineage>
        <taxon>Eukaryota</taxon>
        <taxon>Metazoa</taxon>
        <taxon>Ecdysozoa</taxon>
        <taxon>Tardigrada</taxon>
        <taxon>Eutardigrada</taxon>
        <taxon>Parachela</taxon>
        <taxon>Hypsibioidea</taxon>
        <taxon>Ramazzottiidae</taxon>
        <taxon>Ramazzottius</taxon>
    </lineage>
</organism>
<keyword evidence="12" id="KW-1185">Reference proteome</keyword>
<evidence type="ECO:0000256" key="2">
    <source>
        <dbReference type="ARBA" id="ARBA00004186"/>
    </source>
</evidence>
<keyword evidence="4" id="KW-0963">Cytoplasm</keyword>
<evidence type="ECO:0000256" key="5">
    <source>
        <dbReference type="ARBA" id="ARBA00022829"/>
    </source>
</evidence>
<dbReference type="InterPro" id="IPR005635">
    <property type="entry name" value="Inner_centromere_prot_ARK-bd"/>
</dbReference>
<proteinExistence type="inferred from homology"/>
<dbReference type="Proteomes" id="UP000186922">
    <property type="component" value="Unassembled WGS sequence"/>
</dbReference>
<evidence type="ECO:0000256" key="9">
    <source>
        <dbReference type="SAM" id="Phobius"/>
    </source>
</evidence>
<protein>
    <recommendedName>
        <fullName evidence="10">Inner centromere protein ARK-binding domain-containing protein</fullName>
    </recommendedName>
</protein>
<feature type="region of interest" description="Disordered" evidence="8">
    <location>
        <begin position="164"/>
        <end position="183"/>
    </location>
</feature>
<keyword evidence="5" id="KW-0159">Chromosome partition</keyword>
<comment type="subcellular location">
    <subcellularLocation>
        <location evidence="2">Cytoplasm</location>
        <location evidence="2">Cytoskeleton</location>
        <location evidence="2">Spindle</location>
    </subcellularLocation>
    <subcellularLocation>
        <location evidence="1">Nucleus</location>
    </subcellularLocation>
</comment>
<evidence type="ECO:0000256" key="6">
    <source>
        <dbReference type="ARBA" id="ARBA00023212"/>
    </source>
</evidence>
<dbReference type="EMBL" id="BDGG01000001">
    <property type="protein sequence ID" value="GAU89344.1"/>
    <property type="molecule type" value="Genomic_DNA"/>
</dbReference>
<evidence type="ECO:0000256" key="3">
    <source>
        <dbReference type="ARBA" id="ARBA00010042"/>
    </source>
</evidence>
<comment type="similarity">
    <text evidence="3">Belongs to the INCENP family.</text>
</comment>
<dbReference type="GO" id="GO:0005819">
    <property type="term" value="C:spindle"/>
    <property type="evidence" value="ECO:0007669"/>
    <property type="project" value="UniProtKB-SubCell"/>
</dbReference>
<feature type="compositionally biased region" description="Polar residues" evidence="8">
    <location>
        <begin position="298"/>
        <end position="314"/>
    </location>
</feature>
<dbReference type="Pfam" id="PF03941">
    <property type="entry name" value="INCENP_ARK-bind"/>
    <property type="match status" value="1"/>
</dbReference>
<dbReference type="PANTHER" id="PTHR13142">
    <property type="entry name" value="INNER CENTROMERE PROTEIN"/>
    <property type="match status" value="1"/>
</dbReference>
<evidence type="ECO:0000313" key="11">
    <source>
        <dbReference type="EMBL" id="GAU89344.1"/>
    </source>
</evidence>
<dbReference type="AlphaFoldDB" id="A0A1D1UHZ0"/>
<feature type="domain" description="Inner centromere protein ARK-binding" evidence="10">
    <location>
        <begin position="162"/>
        <end position="208"/>
    </location>
</feature>
<comment type="caution">
    <text evidence="11">The sequence shown here is derived from an EMBL/GenBank/DDBJ whole genome shotgun (WGS) entry which is preliminary data.</text>
</comment>
<evidence type="ECO:0000256" key="1">
    <source>
        <dbReference type="ARBA" id="ARBA00004123"/>
    </source>
</evidence>
<keyword evidence="7" id="KW-0539">Nucleus</keyword>
<keyword evidence="9" id="KW-0472">Membrane</keyword>
<evidence type="ECO:0000256" key="7">
    <source>
        <dbReference type="ARBA" id="ARBA00023242"/>
    </source>
</evidence>
<feature type="region of interest" description="Disordered" evidence="8">
    <location>
        <begin position="108"/>
        <end position="130"/>
    </location>
</feature>
<dbReference type="GO" id="GO:0005634">
    <property type="term" value="C:nucleus"/>
    <property type="evidence" value="ECO:0007669"/>
    <property type="project" value="UniProtKB-SubCell"/>
</dbReference>
<accession>A0A1D1UHZ0</accession>
<keyword evidence="9" id="KW-0812">Transmembrane</keyword>
<evidence type="ECO:0000313" key="12">
    <source>
        <dbReference type="Proteomes" id="UP000186922"/>
    </source>
</evidence>
<feature type="compositionally biased region" description="Low complexity" evidence="8">
    <location>
        <begin position="271"/>
        <end position="280"/>
    </location>
</feature>
<feature type="transmembrane region" description="Helical" evidence="9">
    <location>
        <begin position="34"/>
        <end position="56"/>
    </location>
</feature>
<name>A0A1D1UHZ0_RAMVA</name>
<keyword evidence="9" id="KW-1133">Transmembrane helix</keyword>